<dbReference type="GO" id="GO:0005576">
    <property type="term" value="C:extracellular region"/>
    <property type="evidence" value="ECO:0007669"/>
    <property type="project" value="UniProtKB-SubCell"/>
</dbReference>
<gene>
    <name evidence="4" type="ORF">ACMD2_16493</name>
</gene>
<evidence type="ECO:0000313" key="5">
    <source>
        <dbReference type="Proteomes" id="UP000092600"/>
    </source>
</evidence>
<dbReference type="PANTHER" id="PTHR31867">
    <property type="entry name" value="EXPANSIN-A15"/>
    <property type="match status" value="1"/>
</dbReference>
<feature type="domain" description="Expansin-like CBD" evidence="3">
    <location>
        <begin position="25"/>
        <end position="98"/>
    </location>
</feature>
<proteinExistence type="predicted"/>
<dbReference type="Pfam" id="PF01357">
    <property type="entry name" value="Expansin_C"/>
    <property type="match status" value="1"/>
</dbReference>
<comment type="subcellular location">
    <subcellularLocation>
        <location evidence="1">Secreted</location>
    </subcellularLocation>
</comment>
<evidence type="ECO:0000259" key="3">
    <source>
        <dbReference type="PROSITE" id="PS50843"/>
    </source>
</evidence>
<comment type="caution">
    <text evidence="4">The sequence shown here is derived from an EMBL/GenBank/DDBJ whole genome shotgun (WGS) entry which is preliminary data.</text>
</comment>
<sequence>MHEERGATIYVPAGSRSTRFQGNAYWLLVYVMNVGGGGDGSNTGWISMTHNWGVSYQAFAALAGQSLSFKITSYATRDTVVAWHVAPPDWSRQLLLKRTCSSSSETKIDGRLMMVLRKKRAESHHVMPIHADVQSTIHLELVFVIRHCRSTTLFKSCT</sequence>
<protein>
    <submittedName>
        <fullName evidence="4">Expansin-A7</fullName>
    </submittedName>
</protein>
<dbReference type="InterPro" id="IPR036749">
    <property type="entry name" value="Expansin_CBD_sf"/>
</dbReference>
<dbReference type="GO" id="GO:0009664">
    <property type="term" value="P:plant-type cell wall organization"/>
    <property type="evidence" value="ECO:0007669"/>
    <property type="project" value="InterPro"/>
</dbReference>
<dbReference type="PROSITE" id="PS50843">
    <property type="entry name" value="EXPANSIN_CBD"/>
    <property type="match status" value="1"/>
</dbReference>
<dbReference type="STRING" id="4615.A0A199UI38"/>
<dbReference type="Gene3D" id="2.60.40.760">
    <property type="entry name" value="Expansin, cellulose-binding-like domain"/>
    <property type="match status" value="1"/>
</dbReference>
<evidence type="ECO:0000256" key="2">
    <source>
        <dbReference type="ARBA" id="ARBA00022525"/>
    </source>
</evidence>
<accession>A0A199UI38</accession>
<dbReference type="SUPFAM" id="SSF49590">
    <property type="entry name" value="PHL pollen allergen"/>
    <property type="match status" value="1"/>
</dbReference>
<evidence type="ECO:0000256" key="1">
    <source>
        <dbReference type="ARBA" id="ARBA00004613"/>
    </source>
</evidence>
<dbReference type="InterPro" id="IPR002963">
    <property type="entry name" value="Expansin"/>
</dbReference>
<dbReference type="AlphaFoldDB" id="A0A199UI38"/>
<dbReference type="InterPro" id="IPR007117">
    <property type="entry name" value="Expansin_CBD"/>
</dbReference>
<keyword evidence="2" id="KW-0964">Secreted</keyword>
<reference evidence="4 5" key="1">
    <citation type="journal article" date="2016" name="DNA Res.">
        <title>The draft genome of MD-2 pineapple using hybrid error correction of long reads.</title>
        <authorList>
            <person name="Redwan R.M."/>
            <person name="Saidin A."/>
            <person name="Kumar S.V."/>
        </authorList>
    </citation>
    <scope>NUCLEOTIDE SEQUENCE [LARGE SCALE GENOMIC DNA]</scope>
    <source>
        <strain evidence="5">cv. MD2</strain>
        <tissue evidence="4">Leaf</tissue>
    </source>
</reference>
<name>A0A199UI38_ANACO</name>
<dbReference type="EMBL" id="LSRQ01007921">
    <property type="protein sequence ID" value="OAY64403.1"/>
    <property type="molecule type" value="Genomic_DNA"/>
</dbReference>
<organism evidence="4 5">
    <name type="scientific">Ananas comosus</name>
    <name type="common">Pineapple</name>
    <name type="synonym">Ananas ananas</name>
    <dbReference type="NCBI Taxonomy" id="4615"/>
    <lineage>
        <taxon>Eukaryota</taxon>
        <taxon>Viridiplantae</taxon>
        <taxon>Streptophyta</taxon>
        <taxon>Embryophyta</taxon>
        <taxon>Tracheophyta</taxon>
        <taxon>Spermatophyta</taxon>
        <taxon>Magnoliopsida</taxon>
        <taxon>Liliopsida</taxon>
        <taxon>Poales</taxon>
        <taxon>Bromeliaceae</taxon>
        <taxon>Bromelioideae</taxon>
        <taxon>Ananas</taxon>
    </lineage>
</organism>
<dbReference type="Proteomes" id="UP000092600">
    <property type="component" value="Unassembled WGS sequence"/>
</dbReference>
<evidence type="ECO:0000313" key="4">
    <source>
        <dbReference type="EMBL" id="OAY64403.1"/>
    </source>
</evidence>